<evidence type="ECO:0000256" key="2">
    <source>
        <dbReference type="SAM" id="SignalP"/>
    </source>
</evidence>
<gene>
    <name evidence="3" type="ORF">EYE40_12035</name>
</gene>
<keyword evidence="4" id="KW-1185">Reference proteome</keyword>
<evidence type="ECO:0000313" key="4">
    <source>
        <dbReference type="Proteomes" id="UP000294194"/>
    </source>
</evidence>
<reference evidence="4" key="1">
    <citation type="submission" date="2019-02" db="EMBL/GenBank/DDBJ databases">
        <title>Glaciihabitans arcticus sp. nov., a psychrotolerant bacterium isolated from polar soil.</title>
        <authorList>
            <person name="Dahal R.H."/>
        </authorList>
    </citation>
    <scope>NUCLEOTIDE SEQUENCE [LARGE SCALE GENOMIC DNA]</scope>
    <source>
        <strain evidence="4">RP-3-7</strain>
    </source>
</reference>
<evidence type="ECO:0000256" key="1">
    <source>
        <dbReference type="SAM" id="MobiDB-lite"/>
    </source>
</evidence>
<dbReference type="AlphaFoldDB" id="A0A4Q9GV18"/>
<name>A0A4Q9GV18_9MICO</name>
<proteinExistence type="predicted"/>
<protein>
    <recommendedName>
        <fullName evidence="5">Secreted protein</fullName>
    </recommendedName>
</protein>
<sequence>MIVSSRTLVTALAAALLAASLAGCTAGSPEPKPTSSADAEQTPGITDIDDTPGSGEDLVGALADNTMGDCVRDGDAWKVSGTVANPTEEAASYRIYVSLLNGANDTRALVQVDVDDLAAGEEETWDTEIPVAEDDLSCVLRVERYVA</sequence>
<organism evidence="3 4">
    <name type="scientific">Glaciihabitans arcticus</name>
    <dbReference type="NCBI Taxonomy" id="2668039"/>
    <lineage>
        <taxon>Bacteria</taxon>
        <taxon>Bacillati</taxon>
        <taxon>Actinomycetota</taxon>
        <taxon>Actinomycetes</taxon>
        <taxon>Micrococcales</taxon>
        <taxon>Microbacteriaceae</taxon>
        <taxon>Glaciihabitans</taxon>
    </lineage>
</organism>
<feature type="signal peptide" evidence="2">
    <location>
        <begin position="1"/>
        <end position="22"/>
    </location>
</feature>
<keyword evidence="2" id="KW-0732">Signal</keyword>
<evidence type="ECO:0000313" key="3">
    <source>
        <dbReference type="EMBL" id="TBN58064.1"/>
    </source>
</evidence>
<dbReference type="Proteomes" id="UP000294194">
    <property type="component" value="Unassembled WGS sequence"/>
</dbReference>
<feature type="chain" id="PRO_5039387832" description="Secreted protein" evidence="2">
    <location>
        <begin position="23"/>
        <end position="147"/>
    </location>
</feature>
<comment type="caution">
    <text evidence="3">The sequence shown here is derived from an EMBL/GenBank/DDBJ whole genome shotgun (WGS) entry which is preliminary data.</text>
</comment>
<dbReference type="PROSITE" id="PS51257">
    <property type="entry name" value="PROKAR_LIPOPROTEIN"/>
    <property type="match status" value="1"/>
</dbReference>
<evidence type="ECO:0008006" key="5">
    <source>
        <dbReference type="Google" id="ProtNLM"/>
    </source>
</evidence>
<feature type="region of interest" description="Disordered" evidence="1">
    <location>
        <begin position="25"/>
        <end position="57"/>
    </location>
</feature>
<dbReference type="EMBL" id="SISG01000001">
    <property type="protein sequence ID" value="TBN58064.1"/>
    <property type="molecule type" value="Genomic_DNA"/>
</dbReference>
<accession>A0A4Q9GV18</accession>
<dbReference type="RefSeq" id="WP_130982173.1">
    <property type="nucleotide sequence ID" value="NZ_SISG01000001.1"/>
</dbReference>